<dbReference type="PROSITE" id="PS51782">
    <property type="entry name" value="LYSM"/>
    <property type="match status" value="1"/>
</dbReference>
<evidence type="ECO:0000313" key="3">
    <source>
        <dbReference type="EMBL" id="GGJ57448.1"/>
    </source>
</evidence>
<protein>
    <recommendedName>
        <fullName evidence="2">LysM domain-containing protein</fullName>
    </recommendedName>
</protein>
<dbReference type="GeneID" id="303303900"/>
<dbReference type="RefSeq" id="WP_096254482.1">
    <property type="nucleotide sequence ID" value="NZ_BMKX01000002.1"/>
</dbReference>
<dbReference type="Pfam" id="PF01476">
    <property type="entry name" value="LysM"/>
    <property type="match status" value="1"/>
</dbReference>
<feature type="domain" description="LysM" evidence="2">
    <location>
        <begin position="63"/>
        <end position="112"/>
    </location>
</feature>
<name>A0ABQ2DHL5_9MICC</name>
<keyword evidence="1" id="KW-1133">Transmembrane helix</keyword>
<comment type="caution">
    <text evidence="3">The sequence shown here is derived from an EMBL/GenBank/DDBJ whole genome shotgun (WGS) entry which is preliminary data.</text>
</comment>
<keyword evidence="4" id="KW-1185">Reference proteome</keyword>
<keyword evidence="1" id="KW-0812">Transmembrane</keyword>
<accession>A0ABQ2DHL5</accession>
<dbReference type="CDD" id="cd00118">
    <property type="entry name" value="LysM"/>
    <property type="match status" value="1"/>
</dbReference>
<dbReference type="EMBL" id="BMKX01000002">
    <property type="protein sequence ID" value="GGJ57448.1"/>
    <property type="molecule type" value="Genomic_DNA"/>
</dbReference>
<dbReference type="Proteomes" id="UP000606115">
    <property type="component" value="Unassembled WGS sequence"/>
</dbReference>
<dbReference type="SUPFAM" id="SSF54106">
    <property type="entry name" value="LysM domain"/>
    <property type="match status" value="1"/>
</dbReference>
<sequence>MTTLALVPQQDKAPLKIRINRRGWAVLVGIPVFLLTIAAAFFFTMLTSSANASTDLPAGLETVEVTVIPGDTLWSLASEYAQGYEVNAAMNHIEELNAIDTGMLYAGDTINIPVLAN</sequence>
<dbReference type="Gene3D" id="3.10.350.10">
    <property type="entry name" value="LysM domain"/>
    <property type="match status" value="1"/>
</dbReference>
<keyword evidence="1" id="KW-0472">Membrane</keyword>
<gene>
    <name evidence="3" type="ORF">GCM10007173_15360</name>
</gene>
<proteinExistence type="predicted"/>
<evidence type="ECO:0000259" key="2">
    <source>
        <dbReference type="PROSITE" id="PS51782"/>
    </source>
</evidence>
<dbReference type="InterPro" id="IPR036779">
    <property type="entry name" value="LysM_dom_sf"/>
</dbReference>
<dbReference type="SMART" id="SM00257">
    <property type="entry name" value="LysM"/>
    <property type="match status" value="1"/>
</dbReference>
<reference evidence="4" key="1">
    <citation type="journal article" date="2019" name="Int. J. Syst. Evol. Microbiol.">
        <title>The Global Catalogue of Microorganisms (GCM) 10K type strain sequencing project: providing services to taxonomists for standard genome sequencing and annotation.</title>
        <authorList>
            <consortium name="The Broad Institute Genomics Platform"/>
            <consortium name="The Broad Institute Genome Sequencing Center for Infectious Disease"/>
            <person name="Wu L."/>
            <person name="Ma J."/>
        </authorList>
    </citation>
    <scope>NUCLEOTIDE SEQUENCE [LARGE SCALE GENOMIC DNA]</scope>
    <source>
        <strain evidence="4">CGMCC 1.3685</strain>
    </source>
</reference>
<dbReference type="InterPro" id="IPR018392">
    <property type="entry name" value="LysM"/>
</dbReference>
<evidence type="ECO:0000256" key="1">
    <source>
        <dbReference type="SAM" id="Phobius"/>
    </source>
</evidence>
<organism evidence="3 4">
    <name type="scientific">Glutamicibacter ardleyensis</name>
    <dbReference type="NCBI Taxonomy" id="225894"/>
    <lineage>
        <taxon>Bacteria</taxon>
        <taxon>Bacillati</taxon>
        <taxon>Actinomycetota</taxon>
        <taxon>Actinomycetes</taxon>
        <taxon>Micrococcales</taxon>
        <taxon>Micrococcaceae</taxon>
        <taxon>Glutamicibacter</taxon>
    </lineage>
</organism>
<feature type="transmembrane region" description="Helical" evidence="1">
    <location>
        <begin position="24"/>
        <end position="46"/>
    </location>
</feature>
<evidence type="ECO:0000313" key="4">
    <source>
        <dbReference type="Proteomes" id="UP000606115"/>
    </source>
</evidence>